<evidence type="ECO:0000313" key="2">
    <source>
        <dbReference type="Proteomes" id="UP000828941"/>
    </source>
</evidence>
<protein>
    <submittedName>
        <fullName evidence="1">Uncharacterized protein</fullName>
    </submittedName>
</protein>
<gene>
    <name evidence="1" type="ORF">L6164_010542</name>
</gene>
<comment type="caution">
    <text evidence="1">The sequence shown here is derived from an EMBL/GenBank/DDBJ whole genome shotgun (WGS) entry which is preliminary data.</text>
</comment>
<reference evidence="1 2" key="1">
    <citation type="journal article" date="2022" name="DNA Res.">
        <title>Chromosomal-level genome assembly of the orchid tree Bauhinia variegata (Leguminosae; Cercidoideae) supports the allotetraploid origin hypothesis of Bauhinia.</title>
        <authorList>
            <person name="Zhong Y."/>
            <person name="Chen Y."/>
            <person name="Zheng D."/>
            <person name="Pang J."/>
            <person name="Liu Y."/>
            <person name="Luo S."/>
            <person name="Meng S."/>
            <person name="Qian L."/>
            <person name="Wei D."/>
            <person name="Dai S."/>
            <person name="Zhou R."/>
        </authorList>
    </citation>
    <scope>NUCLEOTIDE SEQUENCE [LARGE SCALE GENOMIC DNA]</scope>
    <source>
        <strain evidence="1">BV-YZ2020</strain>
    </source>
</reference>
<dbReference type="Proteomes" id="UP000828941">
    <property type="component" value="Chromosome 4"/>
</dbReference>
<sequence>MASVMQLKKQLNEYADSLFQEGFLDDHYKQIQELQDESNPNFVMEVVTLFFQDAQRILNELETALGQERINFRMVDAYVHQLKGSSSSIGAQRVQNVCIGFRNYCNEQNVEGCRKSLQQITQEYLLVKNKLETLFKMEQQLFAASRSASM</sequence>
<evidence type="ECO:0000313" key="1">
    <source>
        <dbReference type="EMBL" id="KAI4350010.1"/>
    </source>
</evidence>
<accession>A0ACB9PN87</accession>
<organism evidence="1 2">
    <name type="scientific">Bauhinia variegata</name>
    <name type="common">Purple orchid tree</name>
    <name type="synonym">Phanera variegata</name>
    <dbReference type="NCBI Taxonomy" id="167791"/>
    <lineage>
        <taxon>Eukaryota</taxon>
        <taxon>Viridiplantae</taxon>
        <taxon>Streptophyta</taxon>
        <taxon>Embryophyta</taxon>
        <taxon>Tracheophyta</taxon>
        <taxon>Spermatophyta</taxon>
        <taxon>Magnoliopsida</taxon>
        <taxon>eudicotyledons</taxon>
        <taxon>Gunneridae</taxon>
        <taxon>Pentapetalae</taxon>
        <taxon>rosids</taxon>
        <taxon>fabids</taxon>
        <taxon>Fabales</taxon>
        <taxon>Fabaceae</taxon>
        <taxon>Cercidoideae</taxon>
        <taxon>Cercideae</taxon>
        <taxon>Bauhiniinae</taxon>
        <taxon>Bauhinia</taxon>
    </lineage>
</organism>
<name>A0ACB9PN87_BAUVA</name>
<dbReference type="EMBL" id="CM039429">
    <property type="protein sequence ID" value="KAI4350010.1"/>
    <property type="molecule type" value="Genomic_DNA"/>
</dbReference>
<proteinExistence type="predicted"/>
<keyword evidence="2" id="KW-1185">Reference proteome</keyword>